<evidence type="ECO:0000313" key="2">
    <source>
        <dbReference type="Proteomes" id="UP000887565"/>
    </source>
</evidence>
<feature type="transmembrane region" description="Helical" evidence="1">
    <location>
        <begin position="20"/>
        <end position="41"/>
    </location>
</feature>
<sequence>MLIEFSKDEIRRHLYSSIEFVVACALNLLASTAMLVTIATWKPVQHKGIIQIFALMLSENFLSTYYISLNIYHLYNYATSGHEFMSSKDCVRMIGFQSLSTSVVFPVYYKAKKLRSLYIEILISIFVACLSLVLHNVATAKNAYVTLCAYRTLIFSFTPMIFMANLFVQIAVVCCYLFLIVYIRKPTLATNSISAISMNKQKKLTQALATAGIVHVSTNFMQCFVSLILVSQDENSLYEIGVYLGPFAVMEAFIVVVFIFYAYIFKTDAVNKIQNDQPQDVQKIYKDPALATNNISAISMNKQQKLTKALATAGLVHVSTNLVQNLGSVILVMVSKDENSLFDIGVYLAPLAVMEAGLKTKIFLALRAVNELLSSNGTRQEEKSFD</sequence>
<accession>A0A915K2I3</accession>
<feature type="transmembrane region" description="Helical" evidence="1">
    <location>
        <begin position="160"/>
        <end position="183"/>
    </location>
</feature>
<dbReference type="Proteomes" id="UP000887565">
    <property type="component" value="Unplaced"/>
</dbReference>
<evidence type="ECO:0000256" key="1">
    <source>
        <dbReference type="SAM" id="Phobius"/>
    </source>
</evidence>
<keyword evidence="1" id="KW-0812">Transmembrane</keyword>
<keyword evidence="1" id="KW-1133">Transmembrane helix</keyword>
<name>A0A915K2I3_ROMCU</name>
<dbReference type="AlphaFoldDB" id="A0A915K2I3"/>
<keyword evidence="1" id="KW-0472">Membrane</keyword>
<reference evidence="3" key="1">
    <citation type="submission" date="2022-11" db="UniProtKB">
        <authorList>
            <consortium name="WormBaseParasite"/>
        </authorList>
    </citation>
    <scope>IDENTIFICATION</scope>
</reference>
<proteinExistence type="predicted"/>
<feature type="transmembrane region" description="Helical" evidence="1">
    <location>
        <begin position="121"/>
        <end position="140"/>
    </location>
</feature>
<protein>
    <submittedName>
        <fullName evidence="3">Gustatory receptor</fullName>
    </submittedName>
</protein>
<evidence type="ECO:0000313" key="3">
    <source>
        <dbReference type="WBParaSite" id="nRc.2.0.1.t32530-RA"/>
    </source>
</evidence>
<organism evidence="2 3">
    <name type="scientific">Romanomermis culicivorax</name>
    <name type="common">Nematode worm</name>
    <dbReference type="NCBI Taxonomy" id="13658"/>
    <lineage>
        <taxon>Eukaryota</taxon>
        <taxon>Metazoa</taxon>
        <taxon>Ecdysozoa</taxon>
        <taxon>Nematoda</taxon>
        <taxon>Enoplea</taxon>
        <taxon>Dorylaimia</taxon>
        <taxon>Mermithida</taxon>
        <taxon>Mermithoidea</taxon>
        <taxon>Mermithidae</taxon>
        <taxon>Romanomermis</taxon>
    </lineage>
</organism>
<feature type="transmembrane region" description="Helical" evidence="1">
    <location>
        <begin position="48"/>
        <end position="71"/>
    </location>
</feature>
<feature type="transmembrane region" description="Helical" evidence="1">
    <location>
        <begin position="242"/>
        <end position="264"/>
    </location>
</feature>
<dbReference type="WBParaSite" id="nRc.2.0.1.t32530-RA">
    <property type="protein sequence ID" value="nRc.2.0.1.t32530-RA"/>
    <property type="gene ID" value="nRc.2.0.1.g32530"/>
</dbReference>
<keyword evidence="2" id="KW-1185">Reference proteome</keyword>
<feature type="transmembrane region" description="Helical" evidence="1">
    <location>
        <begin position="204"/>
        <end position="230"/>
    </location>
</feature>